<proteinExistence type="predicted"/>
<dbReference type="Proteomes" id="UP000285301">
    <property type="component" value="Unassembled WGS sequence"/>
</dbReference>
<keyword evidence="2" id="KW-1185">Reference proteome</keyword>
<feature type="non-terminal residue" evidence="1">
    <location>
        <position position="69"/>
    </location>
</feature>
<evidence type="ECO:0000313" key="2">
    <source>
        <dbReference type="Proteomes" id="UP000285301"/>
    </source>
</evidence>
<name>A0A443QLJ7_9ACAR</name>
<protein>
    <submittedName>
        <fullName evidence="1">Uncharacterized protein</fullName>
    </submittedName>
</protein>
<reference evidence="1 2" key="1">
    <citation type="journal article" date="2018" name="Gigascience">
        <title>Genomes of trombidid mites reveal novel predicted allergens and laterally-transferred genes associated with secondary metabolism.</title>
        <authorList>
            <person name="Dong X."/>
            <person name="Chaisiri K."/>
            <person name="Xia D."/>
            <person name="Armstrong S.D."/>
            <person name="Fang Y."/>
            <person name="Donnelly M.J."/>
            <person name="Kadowaki T."/>
            <person name="McGarry J.W."/>
            <person name="Darby A.C."/>
            <person name="Makepeace B.L."/>
        </authorList>
    </citation>
    <scope>NUCLEOTIDE SEQUENCE [LARGE SCALE GENOMIC DNA]</scope>
    <source>
        <strain evidence="1">UoL-WK</strain>
    </source>
</reference>
<organism evidence="1 2">
    <name type="scientific">Dinothrombium tinctorium</name>
    <dbReference type="NCBI Taxonomy" id="1965070"/>
    <lineage>
        <taxon>Eukaryota</taxon>
        <taxon>Metazoa</taxon>
        <taxon>Ecdysozoa</taxon>
        <taxon>Arthropoda</taxon>
        <taxon>Chelicerata</taxon>
        <taxon>Arachnida</taxon>
        <taxon>Acari</taxon>
        <taxon>Acariformes</taxon>
        <taxon>Trombidiformes</taxon>
        <taxon>Prostigmata</taxon>
        <taxon>Anystina</taxon>
        <taxon>Parasitengona</taxon>
        <taxon>Trombidioidea</taxon>
        <taxon>Trombidiidae</taxon>
        <taxon>Dinothrombium</taxon>
    </lineage>
</organism>
<gene>
    <name evidence="1" type="ORF">B4U79_01611</name>
</gene>
<dbReference type="EMBL" id="NCKU01006033">
    <property type="protein sequence ID" value="RWS03903.1"/>
    <property type="molecule type" value="Genomic_DNA"/>
</dbReference>
<accession>A0A443QLJ7</accession>
<comment type="caution">
    <text evidence="1">The sequence shown here is derived from an EMBL/GenBank/DDBJ whole genome shotgun (WGS) entry which is preliminary data.</text>
</comment>
<dbReference type="AlphaFoldDB" id="A0A443QLJ7"/>
<evidence type="ECO:0000313" key="1">
    <source>
        <dbReference type="EMBL" id="RWS03903.1"/>
    </source>
</evidence>
<sequence>MRLMTAWMEVMSGLKFVKRHLHVRKARINALITSVDRQQYFAVASMDAVIIVMRIYAKFATVKIPCNYR</sequence>